<dbReference type="PANTHER" id="PTHR30055:SF234">
    <property type="entry name" value="HTH-TYPE TRANSCRIPTIONAL REGULATOR BETI"/>
    <property type="match status" value="1"/>
</dbReference>
<evidence type="ECO:0000256" key="1">
    <source>
        <dbReference type="ARBA" id="ARBA00023015"/>
    </source>
</evidence>
<dbReference type="SUPFAM" id="SSF48498">
    <property type="entry name" value="Tetracyclin repressor-like, C-terminal domain"/>
    <property type="match status" value="1"/>
</dbReference>
<evidence type="ECO:0000313" key="7">
    <source>
        <dbReference type="Proteomes" id="UP000502498"/>
    </source>
</evidence>
<evidence type="ECO:0000256" key="3">
    <source>
        <dbReference type="ARBA" id="ARBA00023163"/>
    </source>
</evidence>
<dbReference type="InterPro" id="IPR050109">
    <property type="entry name" value="HTH-type_TetR-like_transc_reg"/>
</dbReference>
<dbReference type="EMBL" id="CP054038">
    <property type="protein sequence ID" value="QKJ18308.1"/>
    <property type="molecule type" value="Genomic_DNA"/>
</dbReference>
<dbReference type="Gene3D" id="1.10.10.60">
    <property type="entry name" value="Homeodomain-like"/>
    <property type="match status" value="1"/>
</dbReference>
<organism evidence="6 7">
    <name type="scientific">Microbacterium hominis</name>
    <dbReference type="NCBI Taxonomy" id="162426"/>
    <lineage>
        <taxon>Bacteria</taxon>
        <taxon>Bacillati</taxon>
        <taxon>Actinomycetota</taxon>
        <taxon>Actinomycetes</taxon>
        <taxon>Micrococcales</taxon>
        <taxon>Microbacteriaceae</taxon>
        <taxon>Microbacterium</taxon>
    </lineage>
</organism>
<evidence type="ECO:0000313" key="6">
    <source>
        <dbReference type="EMBL" id="QKJ18308.1"/>
    </source>
</evidence>
<dbReference type="InterPro" id="IPR004111">
    <property type="entry name" value="Repressor_TetR_C"/>
</dbReference>
<evidence type="ECO:0000259" key="5">
    <source>
        <dbReference type="PROSITE" id="PS50977"/>
    </source>
</evidence>
<sequence length="233" mass="25023">MTTPAKSAPARGGRGGEKTRLDRRAILEAGLALAGQPGVTAISVRDLGSALGADPTAIYRHFRGKDDLMRSLLDELIGMTLQRVDADPDDWRGRLRQLTQATLDVFASYPAIGMEATVLTTGGPNELGAIELMLDAFRRAGLEGDALVEHYALIAVHSLSSAAGIARSRSERGYDPAVPMSWIESPLLVDPEEYPLIAELGPRLRALDDRDLLLLGVETILDSAERAARRAEG</sequence>
<protein>
    <submittedName>
        <fullName evidence="6">TetR/AcrR family transcriptional regulator</fullName>
    </submittedName>
</protein>
<dbReference type="PANTHER" id="PTHR30055">
    <property type="entry name" value="HTH-TYPE TRANSCRIPTIONAL REGULATOR RUTR"/>
    <property type="match status" value="1"/>
</dbReference>
<dbReference type="InterPro" id="IPR001647">
    <property type="entry name" value="HTH_TetR"/>
</dbReference>
<name>A0A7D4UHA4_9MICO</name>
<proteinExistence type="predicted"/>
<dbReference type="Gene3D" id="1.10.357.10">
    <property type="entry name" value="Tetracycline Repressor, domain 2"/>
    <property type="match status" value="1"/>
</dbReference>
<dbReference type="PROSITE" id="PS50977">
    <property type="entry name" value="HTH_TETR_2"/>
    <property type="match status" value="1"/>
</dbReference>
<dbReference type="SUPFAM" id="SSF46689">
    <property type="entry name" value="Homeodomain-like"/>
    <property type="match status" value="1"/>
</dbReference>
<evidence type="ECO:0000256" key="4">
    <source>
        <dbReference type="PROSITE-ProRule" id="PRU00335"/>
    </source>
</evidence>
<accession>A0A7D4UHA4</accession>
<dbReference type="InterPro" id="IPR036271">
    <property type="entry name" value="Tet_transcr_reg_TetR-rel_C_sf"/>
</dbReference>
<gene>
    <name evidence="6" type="ORF">HQM25_02095</name>
</gene>
<dbReference type="Pfam" id="PF00440">
    <property type="entry name" value="TetR_N"/>
    <property type="match status" value="1"/>
</dbReference>
<dbReference type="Pfam" id="PF02909">
    <property type="entry name" value="TetR_C_1"/>
    <property type="match status" value="1"/>
</dbReference>
<dbReference type="InterPro" id="IPR009057">
    <property type="entry name" value="Homeodomain-like_sf"/>
</dbReference>
<feature type="domain" description="HTH tetR-type" evidence="5">
    <location>
        <begin position="20"/>
        <end position="80"/>
    </location>
</feature>
<reference evidence="6 7" key="1">
    <citation type="submission" date="2020-05" db="EMBL/GenBank/DDBJ databases">
        <title>Strain PA2F3 complete genome.</title>
        <authorList>
            <person name="Kim Y.-S."/>
            <person name="Kim S.-J."/>
            <person name="Jung H.-k."/>
            <person name="Kim S.-E."/>
            <person name="Kim K.-H."/>
        </authorList>
    </citation>
    <scope>NUCLEOTIDE SEQUENCE [LARGE SCALE GENOMIC DNA]</scope>
    <source>
        <strain evidence="6 7">PA2F3</strain>
    </source>
</reference>
<keyword evidence="1" id="KW-0805">Transcription regulation</keyword>
<feature type="DNA-binding region" description="H-T-H motif" evidence="4">
    <location>
        <begin position="43"/>
        <end position="62"/>
    </location>
</feature>
<dbReference type="Proteomes" id="UP000502498">
    <property type="component" value="Chromosome"/>
</dbReference>
<evidence type="ECO:0000256" key="2">
    <source>
        <dbReference type="ARBA" id="ARBA00023125"/>
    </source>
</evidence>
<keyword evidence="2 4" id="KW-0238">DNA-binding</keyword>
<dbReference type="GO" id="GO:0045892">
    <property type="term" value="P:negative regulation of DNA-templated transcription"/>
    <property type="evidence" value="ECO:0007669"/>
    <property type="project" value="InterPro"/>
</dbReference>
<keyword evidence="3" id="KW-0804">Transcription</keyword>
<dbReference type="RefSeq" id="WP_172988695.1">
    <property type="nucleotide sequence ID" value="NZ_CP054038.1"/>
</dbReference>
<dbReference type="AlphaFoldDB" id="A0A7D4UHA4"/>
<dbReference type="GO" id="GO:0000976">
    <property type="term" value="F:transcription cis-regulatory region binding"/>
    <property type="evidence" value="ECO:0007669"/>
    <property type="project" value="TreeGrafter"/>
</dbReference>
<dbReference type="GO" id="GO:0003700">
    <property type="term" value="F:DNA-binding transcription factor activity"/>
    <property type="evidence" value="ECO:0007669"/>
    <property type="project" value="TreeGrafter"/>
</dbReference>